<feature type="DNA-binding region" description="HMG box" evidence="4">
    <location>
        <begin position="154"/>
        <end position="222"/>
    </location>
</feature>
<dbReference type="InterPro" id="IPR050342">
    <property type="entry name" value="HMGB"/>
</dbReference>
<dbReference type="AlphaFoldDB" id="A0A7S4D1B1"/>
<dbReference type="SMART" id="SM00398">
    <property type="entry name" value="HMG"/>
    <property type="match status" value="2"/>
</dbReference>
<dbReference type="PANTHER" id="PTHR48112">
    <property type="entry name" value="HIGH MOBILITY GROUP PROTEIN DSP1"/>
    <property type="match status" value="1"/>
</dbReference>
<feature type="domain" description="HMG box" evidence="6">
    <location>
        <begin position="154"/>
        <end position="222"/>
    </location>
</feature>
<dbReference type="Pfam" id="PF00505">
    <property type="entry name" value="HMG_box"/>
    <property type="match status" value="2"/>
</dbReference>
<keyword evidence="2 4" id="KW-0238">DNA-binding</keyword>
<feature type="compositionally biased region" description="Acidic residues" evidence="5">
    <location>
        <begin position="244"/>
        <end position="265"/>
    </location>
</feature>
<accession>A0A7S4D1B1</accession>
<feature type="compositionally biased region" description="Basic and acidic residues" evidence="5">
    <location>
        <begin position="29"/>
        <end position="58"/>
    </location>
</feature>
<dbReference type="FunFam" id="1.10.30.10:FF:000016">
    <property type="entry name" value="FACT complex subunit SSRP1"/>
    <property type="match status" value="1"/>
</dbReference>
<feature type="region of interest" description="Disordered" evidence="5">
    <location>
        <begin position="221"/>
        <end position="287"/>
    </location>
</feature>
<dbReference type="PANTHER" id="PTHR48112:SF32">
    <property type="entry name" value="HIGH MOBILITY GROUP PROTEIN B3"/>
    <property type="match status" value="1"/>
</dbReference>
<dbReference type="InterPro" id="IPR036910">
    <property type="entry name" value="HMG_box_dom_sf"/>
</dbReference>
<dbReference type="InterPro" id="IPR009071">
    <property type="entry name" value="HMG_box_dom"/>
</dbReference>
<keyword evidence="3 4" id="KW-0539">Nucleus</keyword>
<evidence type="ECO:0000256" key="4">
    <source>
        <dbReference type="PROSITE-ProRule" id="PRU00267"/>
    </source>
</evidence>
<sequence length="287" mass="32180">MPQQAMTNFLKGSTKTETIADPPQKKRKAELTVADKEAKRKEKEEGQRAKKAKKDPNAPKKPMASFFFFCQEKRAEYRKEHPDVTFGEVGKALGELWKQLTAEEKAPFEKQAAQDKQRYEKEMQSYTPPMRDASNGGDAKPQKKSKAKKDPNAPKRGMTSFFLFSNDMRAKVKNEGGGLKASEIVTKLAEMWKEADKETKEKYEKLAAADRDRYAKQMAAYKKGEAPAKAADSDNEADDVAKDEAEDDAEDSAEDSAGDDSEDEKEAVSKNTKKKKVVADDDDDDEE</sequence>
<dbReference type="EMBL" id="HBJA01068147">
    <property type="protein sequence ID" value="CAE0812851.1"/>
    <property type="molecule type" value="Transcribed_RNA"/>
</dbReference>
<protein>
    <recommendedName>
        <fullName evidence="6">HMG box domain-containing protein</fullName>
    </recommendedName>
</protein>
<feature type="region of interest" description="Disordered" evidence="5">
    <location>
        <begin position="1"/>
        <end position="63"/>
    </location>
</feature>
<name>A0A7S4D1B1_9EUGL</name>
<dbReference type="SUPFAM" id="SSF47095">
    <property type="entry name" value="HMG-box"/>
    <property type="match status" value="2"/>
</dbReference>
<gene>
    <name evidence="7" type="ORF">EGYM00163_LOCUS24002</name>
</gene>
<proteinExistence type="predicted"/>
<feature type="compositionally biased region" description="Basic and acidic residues" evidence="5">
    <location>
        <begin position="104"/>
        <end position="123"/>
    </location>
</feature>
<evidence type="ECO:0000259" key="6">
    <source>
        <dbReference type="PROSITE" id="PS50118"/>
    </source>
</evidence>
<reference evidence="7" key="1">
    <citation type="submission" date="2021-01" db="EMBL/GenBank/DDBJ databases">
        <authorList>
            <person name="Corre E."/>
            <person name="Pelletier E."/>
            <person name="Niang G."/>
            <person name="Scheremetjew M."/>
            <person name="Finn R."/>
            <person name="Kale V."/>
            <person name="Holt S."/>
            <person name="Cochrane G."/>
            <person name="Meng A."/>
            <person name="Brown T."/>
            <person name="Cohen L."/>
        </authorList>
    </citation>
    <scope>NUCLEOTIDE SEQUENCE</scope>
    <source>
        <strain evidence="7">CCMP1594</strain>
    </source>
</reference>
<feature type="region of interest" description="Disordered" evidence="5">
    <location>
        <begin position="104"/>
        <end position="161"/>
    </location>
</feature>
<evidence type="ECO:0000256" key="3">
    <source>
        <dbReference type="ARBA" id="ARBA00023242"/>
    </source>
</evidence>
<evidence type="ECO:0000313" key="7">
    <source>
        <dbReference type="EMBL" id="CAE0812851.1"/>
    </source>
</evidence>
<evidence type="ECO:0000256" key="5">
    <source>
        <dbReference type="SAM" id="MobiDB-lite"/>
    </source>
</evidence>
<dbReference type="Gene3D" id="1.10.30.10">
    <property type="entry name" value="High mobility group box domain"/>
    <property type="match status" value="2"/>
</dbReference>
<feature type="compositionally biased region" description="Polar residues" evidence="5">
    <location>
        <begin position="1"/>
        <end position="17"/>
    </location>
</feature>
<evidence type="ECO:0000256" key="2">
    <source>
        <dbReference type="ARBA" id="ARBA00023125"/>
    </source>
</evidence>
<comment type="subcellular location">
    <subcellularLocation>
        <location evidence="1">Nucleus</location>
    </subcellularLocation>
</comment>
<dbReference type="GO" id="GO:0003677">
    <property type="term" value="F:DNA binding"/>
    <property type="evidence" value="ECO:0007669"/>
    <property type="project" value="UniProtKB-UniRule"/>
</dbReference>
<feature type="domain" description="HMG box" evidence="6">
    <location>
        <begin position="59"/>
        <end position="127"/>
    </location>
</feature>
<feature type="DNA-binding region" description="HMG box" evidence="4">
    <location>
        <begin position="59"/>
        <end position="127"/>
    </location>
</feature>
<dbReference type="GO" id="GO:0005634">
    <property type="term" value="C:nucleus"/>
    <property type="evidence" value="ECO:0007669"/>
    <property type="project" value="UniProtKB-SubCell"/>
</dbReference>
<evidence type="ECO:0000256" key="1">
    <source>
        <dbReference type="ARBA" id="ARBA00004123"/>
    </source>
</evidence>
<organism evidence="7">
    <name type="scientific">Eutreptiella gymnastica</name>
    <dbReference type="NCBI Taxonomy" id="73025"/>
    <lineage>
        <taxon>Eukaryota</taxon>
        <taxon>Discoba</taxon>
        <taxon>Euglenozoa</taxon>
        <taxon>Euglenida</taxon>
        <taxon>Spirocuta</taxon>
        <taxon>Euglenophyceae</taxon>
        <taxon>Eutreptiales</taxon>
        <taxon>Eutreptiaceae</taxon>
        <taxon>Eutreptiella</taxon>
    </lineage>
</organism>
<dbReference type="PRINTS" id="PR00886">
    <property type="entry name" value="HIGHMOBLTY12"/>
</dbReference>
<dbReference type="PROSITE" id="PS50118">
    <property type="entry name" value="HMG_BOX_2"/>
    <property type="match status" value="2"/>
</dbReference>